<dbReference type="SUPFAM" id="SSF50685">
    <property type="entry name" value="Barwin-like endoglucanases"/>
    <property type="match status" value="1"/>
</dbReference>
<protein>
    <recommendedName>
        <fullName evidence="4">Lytic transglycosylase MltA domain-containing protein</fullName>
    </recommendedName>
</protein>
<dbReference type="Proteomes" id="UP001222087">
    <property type="component" value="Chromosome"/>
</dbReference>
<accession>A0ABY8ATJ0</accession>
<evidence type="ECO:0000313" key="2">
    <source>
        <dbReference type="EMBL" id="WED43526.1"/>
    </source>
</evidence>
<proteinExistence type="predicted"/>
<sequence length="357" mass="40409">MKTRILFYSLIISIKALAAPHFVPVAAPFPTTNYTINGPALCATAKETLAYLNRGGNYDSRVIHAGKVFKVPLARVKATLTFICQHQNEMNNPAFIKEHFDFIRWYPDIEQTKSLRSTKSLVAHLPKDKILMTKYYVHRAKALVKASPAYPFALYALPKDEESLTLEEADARPELTRFQYGKQAILKGALKNKNVPALAYFNREDLEAALMQGTIVADFGHDQPMKIFNVHRNNNIPYDKAKHPYKQDRYWYFKQVDGIKGYGKDAEHKITVNSEVTFAADLEQFGLGKLLMVQYPDRAGKIITRAGIFADTGGAFTNNQYQVDFLSGSYGGREAFSQATRHLPDYVTAYFMVLKDK</sequence>
<evidence type="ECO:0000256" key="1">
    <source>
        <dbReference type="SAM" id="SignalP"/>
    </source>
</evidence>
<name>A0ABY8ATJ0_9GAMM</name>
<keyword evidence="1" id="KW-0732">Signal</keyword>
<dbReference type="RefSeq" id="WP_275089335.1">
    <property type="nucleotide sequence ID" value="NZ_CP119078.1"/>
</dbReference>
<evidence type="ECO:0008006" key="4">
    <source>
        <dbReference type="Google" id="ProtNLM"/>
    </source>
</evidence>
<reference evidence="2 3" key="1">
    <citation type="submission" date="2023-02" db="EMBL/GenBank/DDBJ databases">
        <title>Genome Sequence of L. cardiaca H63T.</title>
        <authorList>
            <person name="Lopez A.E."/>
            <person name="Cianciotto N.P."/>
        </authorList>
    </citation>
    <scope>NUCLEOTIDE SEQUENCE [LARGE SCALE GENOMIC DNA]</scope>
    <source>
        <strain evidence="2 3">H63</strain>
    </source>
</reference>
<feature type="signal peptide" evidence="1">
    <location>
        <begin position="1"/>
        <end position="18"/>
    </location>
</feature>
<dbReference type="InterPro" id="IPR036908">
    <property type="entry name" value="RlpA-like_sf"/>
</dbReference>
<dbReference type="EMBL" id="CP119078">
    <property type="protein sequence ID" value="WED43526.1"/>
    <property type="molecule type" value="Genomic_DNA"/>
</dbReference>
<organism evidence="2 3">
    <name type="scientific">Legionella cardiaca</name>
    <dbReference type="NCBI Taxonomy" id="1071983"/>
    <lineage>
        <taxon>Bacteria</taxon>
        <taxon>Pseudomonadati</taxon>
        <taxon>Pseudomonadota</taxon>
        <taxon>Gammaproteobacteria</taxon>
        <taxon>Legionellales</taxon>
        <taxon>Legionellaceae</taxon>
        <taxon>Legionella</taxon>
    </lineage>
</organism>
<keyword evidence="3" id="KW-1185">Reference proteome</keyword>
<evidence type="ECO:0000313" key="3">
    <source>
        <dbReference type="Proteomes" id="UP001222087"/>
    </source>
</evidence>
<feature type="chain" id="PRO_5046605224" description="Lytic transglycosylase MltA domain-containing protein" evidence="1">
    <location>
        <begin position="19"/>
        <end position="357"/>
    </location>
</feature>
<gene>
    <name evidence="2" type="ORF">PXX05_01770</name>
</gene>